<dbReference type="CDD" id="cd18579">
    <property type="entry name" value="ABC_6TM_ABCC_D1"/>
    <property type="match status" value="1"/>
</dbReference>
<dbReference type="GO" id="GO:0005524">
    <property type="term" value="F:ATP binding"/>
    <property type="evidence" value="ECO:0007669"/>
    <property type="project" value="UniProtKB-KW"/>
</dbReference>
<evidence type="ECO:0000256" key="4">
    <source>
        <dbReference type="ARBA" id="ARBA00022692"/>
    </source>
</evidence>
<feature type="region of interest" description="Disordered" evidence="10">
    <location>
        <begin position="772"/>
        <end position="812"/>
    </location>
</feature>
<dbReference type="Gene3D" id="1.20.1560.10">
    <property type="entry name" value="ABC transporter type 1, transmembrane domain"/>
    <property type="match status" value="2"/>
</dbReference>
<gene>
    <name evidence="14" type="ORF">AYI68_g2561</name>
</gene>
<keyword evidence="15" id="KW-1185">Reference proteome</keyword>
<dbReference type="SUPFAM" id="SSF52540">
    <property type="entry name" value="P-loop containing nucleoside triphosphate hydrolases"/>
    <property type="match status" value="2"/>
</dbReference>
<feature type="transmembrane region" description="Helical" evidence="11">
    <location>
        <begin position="222"/>
        <end position="247"/>
    </location>
</feature>
<dbReference type="Gene3D" id="3.40.50.300">
    <property type="entry name" value="P-loop containing nucleotide triphosphate hydrolases"/>
    <property type="match status" value="2"/>
</dbReference>
<evidence type="ECO:0000313" key="15">
    <source>
        <dbReference type="Proteomes" id="UP000187455"/>
    </source>
</evidence>
<evidence type="ECO:0000256" key="3">
    <source>
        <dbReference type="ARBA" id="ARBA00022448"/>
    </source>
</evidence>
<dbReference type="InterPro" id="IPR003439">
    <property type="entry name" value="ABC_transporter-like_ATP-bd"/>
</dbReference>
<dbReference type="GO" id="GO:0016887">
    <property type="term" value="F:ATP hydrolysis activity"/>
    <property type="evidence" value="ECO:0007669"/>
    <property type="project" value="InterPro"/>
</dbReference>
<dbReference type="FunFam" id="3.40.50.300:FF:000163">
    <property type="entry name" value="Multidrug resistance-associated protein member 4"/>
    <property type="match status" value="1"/>
</dbReference>
<evidence type="ECO:0000256" key="8">
    <source>
        <dbReference type="ARBA" id="ARBA00022989"/>
    </source>
</evidence>
<evidence type="ECO:0000259" key="12">
    <source>
        <dbReference type="PROSITE" id="PS50893"/>
    </source>
</evidence>
<dbReference type="PANTHER" id="PTHR24223:SF456">
    <property type="entry name" value="MULTIDRUG RESISTANCE-ASSOCIATED PROTEIN LETHAL(2)03659"/>
    <property type="match status" value="1"/>
</dbReference>
<comment type="subcellular location">
    <subcellularLocation>
        <location evidence="1">Membrane</location>
        <topology evidence="1">Multi-pass membrane protein</topology>
    </subcellularLocation>
</comment>
<dbReference type="STRING" id="133383.A0A1R0H2D9"/>
<dbReference type="PROSITE" id="PS50893">
    <property type="entry name" value="ABC_TRANSPORTER_2"/>
    <property type="match status" value="2"/>
</dbReference>
<evidence type="ECO:0000256" key="5">
    <source>
        <dbReference type="ARBA" id="ARBA00022737"/>
    </source>
</evidence>
<reference evidence="14 15" key="1">
    <citation type="journal article" date="2016" name="Mol. Biol. Evol.">
        <title>Genome-Wide Survey of Gut Fungi (Harpellales) Reveals the First Horizontally Transferred Ubiquitin Gene from a Mosquito Host.</title>
        <authorList>
            <person name="Wang Y."/>
            <person name="White M.M."/>
            <person name="Kvist S."/>
            <person name="Moncalvo J.M."/>
        </authorList>
    </citation>
    <scope>NUCLEOTIDE SEQUENCE [LARGE SCALE GENOMIC DNA]</scope>
    <source>
        <strain evidence="14 15">ALG-7-W6</strain>
    </source>
</reference>
<feature type="transmembrane region" description="Helical" evidence="11">
    <location>
        <begin position="837"/>
        <end position="857"/>
    </location>
</feature>
<evidence type="ECO:0000256" key="9">
    <source>
        <dbReference type="ARBA" id="ARBA00023136"/>
    </source>
</evidence>
<evidence type="ECO:0000256" key="11">
    <source>
        <dbReference type="SAM" id="Phobius"/>
    </source>
</evidence>
<feature type="transmembrane region" description="Helical" evidence="11">
    <location>
        <begin position="138"/>
        <end position="159"/>
    </location>
</feature>
<sequence>MEDSKSSMHQYEDSSTSRIKGIAEASLWQYFTFGWNTNLIWNYGRFEGKITPQILPELSQADDSGYLSDLINAQWEVQLSTGSPSLAKALFAVFKKEFLLIGVCGLVESFFKILQAGVLGFFIRYLRDSSRSVQEGCLLALALSACVLFSSVFQHHFFFPATRLAYKARVGLIAFLFRKTLSVSSSSMLSTGEAINIISNDVQPFENGIPFLYHLILGPFEIILAIVFLWLNIGISCFVAIGVYLLMIPLQSCISHLFGKIRAATVTFRDDRVKLLTDILSGIEIVKLNAWEIPLLTRIFDLRKKEHDSLKRAVTLKGINQSLFGISSQIVYFFSFTTLWFLTVKGLGLNLGNSGAFQPENIFPCVSIFATLRLTMTLFIPSAFQSFAEIKVSISRIEKLLNLPSFKPILYSDNADLSIPDENNNNPSVNPPAILFENASFSWKSSPSPISTPIISSPKKLKSVSNLQYSSDTEKSIKSSDLDRTVKPINSDGSLAIKPTIILSNISLSIKSGELCGVLGPVGCGKSSFCNAILGEMHKVDGSLIVNLPNFIHQKQSSNNASTHRNSPVAYASQSPWIFGGTIRDNILFGNPYDETWFNTVISACSLDRDLSLLDNREFTLIGERGATLSGGQKARVALARAVYTRADLYILDDPLSAVDPKVGRHLFDNVIKGLLRGKTIVLVTHQLQFIHGCDTAVVLQDGCVVEHGSPYSITQLDKYNIVDENQESENFKSPIELDISEDVEDIYQNPVVSLAPDLDLAFSHNFDPNTDPLVPRNSMHSSTGVNNRKKSKSSFGKSRDLKQDGDEFKMGNKETMNKSNINLKIFLKFFSFGPNYIHYLLALVLAILMQGVAIYADYYLSVWSSLPIEMKSKNEKVLVYFILVVCSIALSMLCCVLLFRMLLASSNGLLLGMLDSVIKAPMSFFQSQPLGRVLNRFSKDQSNTDELLAQTTIDTLFISIQTIGILVIVSISNIYLLISIPFILAIFFWLRTIYMKTSRQVKRIESVSRSPVYSLLSETLDGMITIRSYDAQDGFLTEFIETQNANSRAFFAFLGAGRWLAFRLDLVNTCFAIISAFSMVGVRNKISPNLVALSMSYILSLVGMVQWGIRQSIEAEIIFISVERNIAYTEIKPEESPEISNSPDEIPDSWPEEGNVEIRDLSLLYPFSESPVLKHITMSIKAGEKIGIVGRTGAGKSSLVSSIFRLFEPYPNGCVEVDGVNISNIRLGKLRPSFSMIPQQPFLFEGSLRFNLDPWSEYSDEQIWNALESSSLKRKIEEIPEKLEYQVVENGKNFSVGERQLISLCRAILQNKKLVVMDEATANVDLETDKKIQQSIHTFFEKSTVITIAHRLNTVIGNGYDKIAVLDHGVLKEFGSAHELLQNPESLLSLMVANTGKETESNLRQLAFEQFSSVKEKN</sequence>
<feature type="transmembrane region" description="Helical" evidence="11">
    <location>
        <begin position="878"/>
        <end position="904"/>
    </location>
</feature>
<evidence type="ECO:0000259" key="13">
    <source>
        <dbReference type="PROSITE" id="PS50929"/>
    </source>
</evidence>
<dbReference type="CDD" id="cd18580">
    <property type="entry name" value="ABC_6TM_ABCC_D2"/>
    <property type="match status" value="1"/>
</dbReference>
<proteinExistence type="inferred from homology"/>
<dbReference type="GO" id="GO:0140359">
    <property type="term" value="F:ABC-type transporter activity"/>
    <property type="evidence" value="ECO:0007669"/>
    <property type="project" value="InterPro"/>
</dbReference>
<dbReference type="InterPro" id="IPR027417">
    <property type="entry name" value="P-loop_NTPase"/>
</dbReference>
<dbReference type="EMBL" id="LSSL01000969">
    <property type="protein sequence ID" value="OLY83298.1"/>
    <property type="molecule type" value="Genomic_DNA"/>
</dbReference>
<dbReference type="InterPro" id="IPR044726">
    <property type="entry name" value="ABCC_6TM_D2"/>
</dbReference>
<feature type="domain" description="ABC transmembrane type-1" evidence="13">
    <location>
        <begin position="99"/>
        <end position="336"/>
    </location>
</feature>
<dbReference type="InterPro" id="IPR017871">
    <property type="entry name" value="ABC_transporter-like_CS"/>
</dbReference>
<evidence type="ECO:0000256" key="7">
    <source>
        <dbReference type="ARBA" id="ARBA00022840"/>
    </source>
</evidence>
<dbReference type="FunFam" id="3.40.50.300:FF:000997">
    <property type="entry name" value="Multidrug resistance-associated protein 1"/>
    <property type="match status" value="1"/>
</dbReference>
<keyword evidence="9 11" id="KW-0472">Membrane</keyword>
<dbReference type="PROSITE" id="PS00211">
    <property type="entry name" value="ABC_TRANSPORTER_1"/>
    <property type="match status" value="2"/>
</dbReference>
<dbReference type="SMART" id="SM00382">
    <property type="entry name" value="AAA"/>
    <property type="match status" value="2"/>
</dbReference>
<keyword evidence="4 11" id="KW-0812">Transmembrane</keyword>
<keyword evidence="3" id="KW-0813">Transport</keyword>
<dbReference type="CDD" id="cd03244">
    <property type="entry name" value="ABCC_MRP_domain2"/>
    <property type="match status" value="1"/>
</dbReference>
<dbReference type="PANTHER" id="PTHR24223">
    <property type="entry name" value="ATP-BINDING CASSETTE SUB-FAMILY C"/>
    <property type="match status" value="1"/>
</dbReference>
<dbReference type="PROSITE" id="PS50929">
    <property type="entry name" value="ABC_TM1F"/>
    <property type="match status" value="2"/>
</dbReference>
<evidence type="ECO:0000256" key="2">
    <source>
        <dbReference type="ARBA" id="ARBA00009726"/>
    </source>
</evidence>
<organism evidence="14 15">
    <name type="scientific">Smittium mucronatum</name>
    <dbReference type="NCBI Taxonomy" id="133383"/>
    <lineage>
        <taxon>Eukaryota</taxon>
        <taxon>Fungi</taxon>
        <taxon>Fungi incertae sedis</taxon>
        <taxon>Zoopagomycota</taxon>
        <taxon>Kickxellomycotina</taxon>
        <taxon>Harpellomycetes</taxon>
        <taxon>Harpellales</taxon>
        <taxon>Legeriomycetaceae</taxon>
        <taxon>Smittium</taxon>
    </lineage>
</organism>
<dbReference type="FunFam" id="1.20.1560.10:FF:000013">
    <property type="entry name" value="ABC transporter C family member 2"/>
    <property type="match status" value="1"/>
</dbReference>
<dbReference type="InterPro" id="IPR050173">
    <property type="entry name" value="ABC_transporter_C-like"/>
</dbReference>
<comment type="similarity">
    <text evidence="2">Belongs to the ABC transporter superfamily. ABCC family. Conjugate transporter (TC 3.A.1.208) subfamily.</text>
</comment>
<dbReference type="OrthoDB" id="6500128at2759"/>
<dbReference type="CDD" id="cd03250">
    <property type="entry name" value="ABCC_MRP_domain1"/>
    <property type="match status" value="1"/>
</dbReference>
<feature type="transmembrane region" description="Helical" evidence="11">
    <location>
        <begin position="1087"/>
        <end position="1110"/>
    </location>
</feature>
<dbReference type="Pfam" id="PF00005">
    <property type="entry name" value="ABC_tran"/>
    <property type="match status" value="2"/>
</dbReference>
<feature type="transmembrane region" description="Helical" evidence="11">
    <location>
        <begin position="98"/>
        <end position="126"/>
    </location>
</feature>
<dbReference type="Pfam" id="PF00664">
    <property type="entry name" value="ABC_membrane"/>
    <property type="match status" value="2"/>
</dbReference>
<keyword evidence="8 11" id="KW-1133">Transmembrane helix</keyword>
<evidence type="ECO:0000256" key="6">
    <source>
        <dbReference type="ARBA" id="ARBA00022741"/>
    </source>
</evidence>
<keyword evidence="7" id="KW-0067">ATP-binding</keyword>
<evidence type="ECO:0000313" key="14">
    <source>
        <dbReference type="EMBL" id="OLY83298.1"/>
    </source>
</evidence>
<dbReference type="GO" id="GO:0016020">
    <property type="term" value="C:membrane"/>
    <property type="evidence" value="ECO:0007669"/>
    <property type="project" value="UniProtKB-SubCell"/>
</dbReference>
<protein>
    <submittedName>
        <fullName evidence="14">Multidrug resistance-associated protein 4</fullName>
    </submittedName>
</protein>
<keyword evidence="5" id="KW-0677">Repeat</keyword>
<dbReference type="InterPro" id="IPR036640">
    <property type="entry name" value="ABC1_TM_sf"/>
</dbReference>
<evidence type="ECO:0000256" key="10">
    <source>
        <dbReference type="SAM" id="MobiDB-lite"/>
    </source>
</evidence>
<keyword evidence="6" id="KW-0547">Nucleotide-binding</keyword>
<feature type="domain" description="ABC transmembrane type-1" evidence="13">
    <location>
        <begin position="841"/>
        <end position="1108"/>
    </location>
</feature>
<name>A0A1R0H2D9_9FUNG</name>
<accession>A0A1R0H2D9</accession>
<dbReference type="SUPFAM" id="SSF90123">
    <property type="entry name" value="ABC transporter transmembrane region"/>
    <property type="match status" value="2"/>
</dbReference>
<feature type="transmembrane region" description="Helical" evidence="11">
    <location>
        <begin position="948"/>
        <end position="969"/>
    </location>
</feature>
<dbReference type="Proteomes" id="UP000187455">
    <property type="component" value="Unassembled WGS sequence"/>
</dbReference>
<comment type="caution">
    <text evidence="14">The sequence shown here is derived from an EMBL/GenBank/DDBJ whole genome shotgun (WGS) entry which is preliminary data.</text>
</comment>
<dbReference type="InterPro" id="IPR044746">
    <property type="entry name" value="ABCC_6TM_D1"/>
</dbReference>
<feature type="compositionally biased region" description="Basic and acidic residues" evidence="10">
    <location>
        <begin position="798"/>
        <end position="812"/>
    </location>
</feature>
<evidence type="ECO:0000256" key="1">
    <source>
        <dbReference type="ARBA" id="ARBA00004141"/>
    </source>
</evidence>
<dbReference type="InterPro" id="IPR011527">
    <property type="entry name" value="ABC1_TM_dom"/>
</dbReference>
<feature type="domain" description="ABC transporter" evidence="12">
    <location>
        <begin position="477"/>
        <end position="727"/>
    </location>
</feature>
<feature type="domain" description="ABC transporter" evidence="12">
    <location>
        <begin position="1157"/>
        <end position="1394"/>
    </location>
</feature>
<dbReference type="InterPro" id="IPR003593">
    <property type="entry name" value="AAA+_ATPase"/>
</dbReference>